<comment type="caution">
    <text evidence="2">The sequence shown here is derived from an EMBL/GenBank/DDBJ whole genome shotgun (WGS) entry which is preliminary data.</text>
</comment>
<gene>
    <name evidence="2" type="ORF">BCR42DRAFT_425761</name>
</gene>
<keyword evidence="3" id="KW-1185">Reference proteome</keyword>
<feature type="compositionally biased region" description="Low complexity" evidence="1">
    <location>
        <begin position="187"/>
        <end position="196"/>
    </location>
</feature>
<dbReference type="AlphaFoldDB" id="A0A1X2I1Y8"/>
<reference evidence="2 3" key="1">
    <citation type="submission" date="2016-07" db="EMBL/GenBank/DDBJ databases">
        <title>Pervasive Adenine N6-methylation of Active Genes in Fungi.</title>
        <authorList>
            <consortium name="DOE Joint Genome Institute"/>
            <person name="Mondo S.J."/>
            <person name="Dannebaum R.O."/>
            <person name="Kuo R.C."/>
            <person name="Labutti K."/>
            <person name="Haridas S."/>
            <person name="Kuo A."/>
            <person name="Salamov A."/>
            <person name="Ahrendt S.R."/>
            <person name="Lipzen A."/>
            <person name="Sullivan W."/>
            <person name="Andreopoulos W.B."/>
            <person name="Clum A."/>
            <person name="Lindquist E."/>
            <person name="Daum C."/>
            <person name="Ramamoorthy G.K."/>
            <person name="Gryganskyi A."/>
            <person name="Culley D."/>
            <person name="Magnuson J.K."/>
            <person name="James T.Y."/>
            <person name="O'Malley M.A."/>
            <person name="Stajich J.E."/>
            <person name="Spatafora J.W."/>
            <person name="Visel A."/>
            <person name="Grigoriev I.V."/>
        </authorList>
    </citation>
    <scope>NUCLEOTIDE SEQUENCE [LARGE SCALE GENOMIC DNA]</scope>
    <source>
        <strain evidence="2 3">NRRL 1336</strain>
    </source>
</reference>
<sequence>MILSAINSSTEPNQSSECHINDDIEGVAIPVDEWIAKELARIKEQQEPRHCHDYEALIEVIEEISRIPACMLVMKRQQNYNTDPTTSENDDNNGSAVTLPCGNVLEQPSRSLLLSSPPISPTATSSLMILLDRAFVSLWKYCCDDQYAPHHAFPVGLLLDIEKITLLLNPNSINNNNYSKNDDMTHSGDFSSSSGSIQNHPLRKKKKSSMQLIQAQLSKAFYIQTPPPPDAVTSCSPWLPSFQVIQQWIFPLSIPASESSNITSDTTTTKWYSSLITGTDANRSAKLSLPLASRISHSSLTATSTVDHLEQLMQKTHL</sequence>
<feature type="region of interest" description="Disordered" evidence="1">
    <location>
        <begin position="178"/>
        <end position="200"/>
    </location>
</feature>
<organism evidence="2 3">
    <name type="scientific">Absidia repens</name>
    <dbReference type="NCBI Taxonomy" id="90262"/>
    <lineage>
        <taxon>Eukaryota</taxon>
        <taxon>Fungi</taxon>
        <taxon>Fungi incertae sedis</taxon>
        <taxon>Mucoromycota</taxon>
        <taxon>Mucoromycotina</taxon>
        <taxon>Mucoromycetes</taxon>
        <taxon>Mucorales</taxon>
        <taxon>Cunninghamellaceae</taxon>
        <taxon>Absidia</taxon>
    </lineage>
</organism>
<evidence type="ECO:0000313" key="3">
    <source>
        <dbReference type="Proteomes" id="UP000193560"/>
    </source>
</evidence>
<protein>
    <submittedName>
        <fullName evidence="2">Uncharacterized protein</fullName>
    </submittedName>
</protein>
<evidence type="ECO:0000256" key="1">
    <source>
        <dbReference type="SAM" id="MobiDB-lite"/>
    </source>
</evidence>
<name>A0A1X2I1Y8_9FUNG</name>
<dbReference type="EMBL" id="MCGE01000034">
    <property type="protein sequence ID" value="ORZ07563.1"/>
    <property type="molecule type" value="Genomic_DNA"/>
</dbReference>
<evidence type="ECO:0000313" key="2">
    <source>
        <dbReference type="EMBL" id="ORZ07563.1"/>
    </source>
</evidence>
<accession>A0A1X2I1Y8</accession>
<dbReference type="OrthoDB" id="2355444at2759"/>
<proteinExistence type="predicted"/>
<dbReference type="Proteomes" id="UP000193560">
    <property type="component" value="Unassembled WGS sequence"/>
</dbReference>